<dbReference type="SMART" id="SM00255">
    <property type="entry name" value="TIR"/>
    <property type="match status" value="1"/>
</dbReference>
<comment type="caution">
    <text evidence="11">The sequence shown here is derived from an EMBL/GenBank/DDBJ whole genome shotgun (WGS) entry which is preliminary data.</text>
</comment>
<protein>
    <recommendedName>
        <fullName evidence="3">Toll-like receptor 2</fullName>
    </recommendedName>
</protein>
<keyword evidence="4 9" id="KW-0812">Transmembrane</keyword>
<evidence type="ECO:0000259" key="10">
    <source>
        <dbReference type="PROSITE" id="PS50104"/>
    </source>
</evidence>
<dbReference type="GO" id="GO:0038023">
    <property type="term" value="F:signaling receptor activity"/>
    <property type="evidence" value="ECO:0007669"/>
    <property type="project" value="TreeGrafter"/>
</dbReference>
<name>A0A5E4CVQ0_MARMO</name>
<dbReference type="GO" id="GO:0006954">
    <property type="term" value="P:inflammatory response"/>
    <property type="evidence" value="ECO:0007669"/>
    <property type="project" value="TreeGrafter"/>
</dbReference>
<comment type="subcellular location">
    <subcellularLocation>
        <location evidence="2">Cytoplasmic vesicle</location>
        <location evidence="2">Phagosome membrane</location>
        <topology evidence="2">Single-pass type I membrane protein</topology>
    </subcellularLocation>
    <subcellularLocation>
        <location evidence="1">Membrane raft</location>
    </subcellularLocation>
</comment>
<evidence type="ECO:0000256" key="2">
    <source>
        <dbReference type="ARBA" id="ARBA00004596"/>
    </source>
</evidence>
<evidence type="ECO:0000256" key="6">
    <source>
        <dbReference type="ARBA" id="ARBA00022989"/>
    </source>
</evidence>
<dbReference type="EMBL" id="CABDUW010002084">
    <property type="protein sequence ID" value="VTJ85380.1"/>
    <property type="molecule type" value="Genomic_DNA"/>
</dbReference>
<evidence type="ECO:0000256" key="5">
    <source>
        <dbReference type="ARBA" id="ARBA00022729"/>
    </source>
</evidence>
<dbReference type="InterPro" id="IPR035897">
    <property type="entry name" value="Toll_tir_struct_dom_sf"/>
</dbReference>
<keyword evidence="6 9" id="KW-1133">Transmembrane helix</keyword>
<dbReference type="GO" id="GO:0005886">
    <property type="term" value="C:plasma membrane"/>
    <property type="evidence" value="ECO:0007669"/>
    <property type="project" value="TreeGrafter"/>
</dbReference>
<dbReference type="Pfam" id="PF01582">
    <property type="entry name" value="TIR"/>
    <property type="match status" value="1"/>
</dbReference>
<keyword evidence="8" id="KW-0968">Cytoplasmic vesicle</keyword>
<evidence type="ECO:0000256" key="8">
    <source>
        <dbReference type="ARBA" id="ARBA00023329"/>
    </source>
</evidence>
<keyword evidence="12" id="KW-1185">Reference proteome</keyword>
<dbReference type="InterPro" id="IPR000157">
    <property type="entry name" value="TIR_dom"/>
</dbReference>
<evidence type="ECO:0000256" key="1">
    <source>
        <dbReference type="ARBA" id="ARBA00004285"/>
    </source>
</evidence>
<reference evidence="11" key="1">
    <citation type="submission" date="2019-04" db="EMBL/GenBank/DDBJ databases">
        <authorList>
            <person name="Alioto T."/>
            <person name="Alioto T."/>
        </authorList>
    </citation>
    <scope>NUCLEOTIDE SEQUENCE [LARGE SCALE GENOMIC DNA]</scope>
</reference>
<proteinExistence type="predicted"/>
<evidence type="ECO:0000256" key="3">
    <source>
        <dbReference type="ARBA" id="ARBA00017391"/>
    </source>
</evidence>
<evidence type="ECO:0000256" key="7">
    <source>
        <dbReference type="ARBA" id="ARBA00023136"/>
    </source>
</evidence>
<evidence type="ECO:0000313" key="12">
    <source>
        <dbReference type="Proteomes" id="UP000335636"/>
    </source>
</evidence>
<dbReference type="PANTHER" id="PTHR24365">
    <property type="entry name" value="TOLL-LIKE RECEPTOR"/>
    <property type="match status" value="1"/>
</dbReference>
<sequence>MNSCRSLSARQLWPRCWWTGQTATCVTLPPTCATPGLRVLCCGVCCALFLLILFMGGLCPLPVGPAHGGLFHPFHGVWYGRDSHWVENLLVQELENWEPPFKLCLHKRDFVPGKWIIDNIIDCIEKSHKTVFVLSENFVRSEWCKYELDFSHFRLFDENRPFLSCWSPLRSHLS</sequence>
<evidence type="ECO:0000313" key="11">
    <source>
        <dbReference type="EMBL" id="VTJ85380.1"/>
    </source>
</evidence>
<dbReference type="GO" id="GO:0045121">
    <property type="term" value="C:membrane raft"/>
    <property type="evidence" value="ECO:0007669"/>
    <property type="project" value="UniProtKB-SubCell"/>
</dbReference>
<keyword evidence="7 9" id="KW-0472">Membrane</keyword>
<accession>A0A5E4CVQ0</accession>
<dbReference type="PROSITE" id="PS50104">
    <property type="entry name" value="TIR"/>
    <property type="match status" value="1"/>
</dbReference>
<evidence type="ECO:0000256" key="4">
    <source>
        <dbReference type="ARBA" id="ARBA00022692"/>
    </source>
</evidence>
<feature type="transmembrane region" description="Helical" evidence="9">
    <location>
        <begin position="37"/>
        <end position="58"/>
    </location>
</feature>
<dbReference type="AlphaFoldDB" id="A0A5E4CVQ0"/>
<dbReference type="GO" id="GO:0030670">
    <property type="term" value="C:phagocytic vesicle membrane"/>
    <property type="evidence" value="ECO:0007669"/>
    <property type="project" value="UniProtKB-SubCell"/>
</dbReference>
<feature type="domain" description="TIR" evidence="10">
    <location>
        <begin position="70"/>
        <end position="174"/>
    </location>
</feature>
<organism evidence="11 12">
    <name type="scientific">Marmota monax</name>
    <name type="common">Woodchuck</name>
    <dbReference type="NCBI Taxonomy" id="9995"/>
    <lineage>
        <taxon>Eukaryota</taxon>
        <taxon>Metazoa</taxon>
        <taxon>Chordata</taxon>
        <taxon>Craniata</taxon>
        <taxon>Vertebrata</taxon>
        <taxon>Euteleostomi</taxon>
        <taxon>Mammalia</taxon>
        <taxon>Eutheria</taxon>
        <taxon>Euarchontoglires</taxon>
        <taxon>Glires</taxon>
        <taxon>Rodentia</taxon>
        <taxon>Sciuromorpha</taxon>
        <taxon>Sciuridae</taxon>
        <taxon>Xerinae</taxon>
        <taxon>Marmotini</taxon>
        <taxon>Marmota</taxon>
    </lineage>
</organism>
<dbReference type="GO" id="GO:0002224">
    <property type="term" value="P:toll-like receptor signaling pathway"/>
    <property type="evidence" value="ECO:0007669"/>
    <property type="project" value="TreeGrafter"/>
</dbReference>
<gene>
    <name evidence="11" type="ORF">MONAX_5E014565</name>
</gene>
<dbReference type="Gene3D" id="3.40.50.10140">
    <property type="entry name" value="Toll/interleukin-1 receptor homology (TIR) domain"/>
    <property type="match status" value="1"/>
</dbReference>
<dbReference type="Proteomes" id="UP000335636">
    <property type="component" value="Unassembled WGS sequence"/>
</dbReference>
<dbReference type="SUPFAM" id="SSF52200">
    <property type="entry name" value="Toll/Interleukin receptor TIR domain"/>
    <property type="match status" value="1"/>
</dbReference>
<dbReference type="PANTHER" id="PTHR24365:SF17">
    <property type="entry name" value="TOLL-LIKE RECEPTOR 2"/>
    <property type="match status" value="1"/>
</dbReference>
<dbReference type="GO" id="GO:0043235">
    <property type="term" value="C:receptor complex"/>
    <property type="evidence" value="ECO:0007669"/>
    <property type="project" value="TreeGrafter"/>
</dbReference>
<evidence type="ECO:0000256" key="9">
    <source>
        <dbReference type="SAM" id="Phobius"/>
    </source>
</evidence>
<keyword evidence="5" id="KW-0732">Signal</keyword>
<dbReference type="GO" id="GO:0042497">
    <property type="term" value="F:triacyl lipopeptide binding"/>
    <property type="evidence" value="ECO:0007669"/>
    <property type="project" value="TreeGrafter"/>
</dbReference>